<dbReference type="STRING" id="301148.B4135_3873"/>
<evidence type="ECO:0000313" key="1">
    <source>
        <dbReference type="EMBL" id="KYD08962.1"/>
    </source>
</evidence>
<dbReference type="Proteomes" id="UP000075683">
    <property type="component" value="Unassembled WGS sequence"/>
</dbReference>
<protein>
    <submittedName>
        <fullName evidence="1">Uncharacterized protein</fullName>
    </submittedName>
</protein>
<sequence length="43" mass="4930">MFFVGQIILFNVQTVKNYINKVLTVSNFPCQVFPPKKPETADL</sequence>
<accession>A0A150LB53</accession>
<dbReference type="AlphaFoldDB" id="A0A150LB53"/>
<organism evidence="1 2">
    <name type="scientific">Caldibacillus debilis</name>
    <dbReference type="NCBI Taxonomy" id="301148"/>
    <lineage>
        <taxon>Bacteria</taxon>
        <taxon>Bacillati</taxon>
        <taxon>Bacillota</taxon>
        <taxon>Bacilli</taxon>
        <taxon>Bacillales</taxon>
        <taxon>Bacillaceae</taxon>
        <taxon>Caldibacillus</taxon>
    </lineage>
</organism>
<dbReference type="EMBL" id="LQYT01000133">
    <property type="protein sequence ID" value="KYD08962.1"/>
    <property type="molecule type" value="Genomic_DNA"/>
</dbReference>
<reference evidence="1 2" key="1">
    <citation type="submission" date="2016-01" db="EMBL/GenBank/DDBJ databases">
        <title>Draft Genome Sequences of Seven Thermophilic Sporeformers Isolated from Foods.</title>
        <authorList>
            <person name="Berendsen E.M."/>
            <person name="Wells-Bennik M.H."/>
            <person name="Krawcyk A.O."/>
            <person name="De Jong A."/>
            <person name="Holsappel S."/>
            <person name="Eijlander R.T."/>
            <person name="Kuipers O.P."/>
        </authorList>
    </citation>
    <scope>NUCLEOTIDE SEQUENCE [LARGE SCALE GENOMIC DNA]</scope>
    <source>
        <strain evidence="1 2">B4135</strain>
    </source>
</reference>
<proteinExistence type="predicted"/>
<comment type="caution">
    <text evidence="1">The sequence shown here is derived from an EMBL/GenBank/DDBJ whole genome shotgun (WGS) entry which is preliminary data.</text>
</comment>
<gene>
    <name evidence="1" type="ORF">B4135_3873</name>
</gene>
<evidence type="ECO:0000313" key="2">
    <source>
        <dbReference type="Proteomes" id="UP000075683"/>
    </source>
</evidence>
<name>A0A150LB53_9BACI</name>